<evidence type="ECO:0000313" key="4">
    <source>
        <dbReference type="Proteomes" id="UP001320148"/>
    </source>
</evidence>
<feature type="domain" description="Glycosyl transferase family 1" evidence="1">
    <location>
        <begin position="192"/>
        <end position="349"/>
    </location>
</feature>
<protein>
    <submittedName>
        <fullName evidence="3">WbnK-like family glycosyltransferase</fullName>
    </submittedName>
</protein>
<dbReference type="SUPFAM" id="SSF53756">
    <property type="entry name" value="UDP-Glycosyltransferase/glycogen phosphorylase"/>
    <property type="match status" value="1"/>
</dbReference>
<organism evidence="3 4">
    <name type="scientific">Desulfoluna limicola</name>
    <dbReference type="NCBI Taxonomy" id="2810562"/>
    <lineage>
        <taxon>Bacteria</taxon>
        <taxon>Pseudomonadati</taxon>
        <taxon>Thermodesulfobacteriota</taxon>
        <taxon>Desulfobacteria</taxon>
        <taxon>Desulfobacterales</taxon>
        <taxon>Desulfolunaceae</taxon>
        <taxon>Desulfoluna</taxon>
    </lineage>
</organism>
<dbReference type="RefSeq" id="WP_236888524.1">
    <property type="nucleotide sequence ID" value="NZ_AP024488.1"/>
</dbReference>
<dbReference type="PANTHER" id="PTHR45947">
    <property type="entry name" value="SULFOQUINOVOSYL TRANSFERASE SQD2"/>
    <property type="match status" value="1"/>
</dbReference>
<dbReference type="Proteomes" id="UP001320148">
    <property type="component" value="Chromosome"/>
</dbReference>
<dbReference type="Pfam" id="PF13439">
    <property type="entry name" value="Glyco_transf_4"/>
    <property type="match status" value="1"/>
</dbReference>
<accession>A0ABN6F627</accession>
<dbReference type="InterPro" id="IPR050194">
    <property type="entry name" value="Glycosyltransferase_grp1"/>
</dbReference>
<proteinExistence type="predicted"/>
<keyword evidence="4" id="KW-1185">Reference proteome</keyword>
<evidence type="ECO:0000259" key="2">
    <source>
        <dbReference type="Pfam" id="PF13439"/>
    </source>
</evidence>
<dbReference type="PANTHER" id="PTHR45947:SF3">
    <property type="entry name" value="SULFOQUINOVOSYL TRANSFERASE SQD2"/>
    <property type="match status" value="1"/>
</dbReference>
<feature type="domain" description="Glycosyltransferase subfamily 4-like N-terminal" evidence="2">
    <location>
        <begin position="21"/>
        <end position="173"/>
    </location>
</feature>
<sequence>MESAALKRIHVAFILDQFGTGGTENQLKLLMDGLDRSTFNVSLYLLRGDTNVAFGNVSVHRLGIDSIVSLKGAAGIVRLGRQLRRDRIDILQTFMQDATVVGVIAARMSGLRNIVVSIEDMLFWATPFRLTVHKVMALLSRCIRVNSYAIKENIRRDFFFVDINVIQNGIATEGTHLRRAEHRRTLESMLHIGSDVPIVVMVSNFNRRVKRVDVFIEAAAILLKNRDACFVVVGEGHYRRDIEAQIKALNCERRVVLLGQRHDVDSIYGGADLAVNTSDSEGLSNSVLEGMRAGLPVVASDIPGNREVVWHGRTGWVFTSGRADSLASVLEEALSNQARGERMGRFARQIIRERFEVSRMVQAHQGLYQRLVGERSCNGTG</sequence>
<dbReference type="EMBL" id="AP024488">
    <property type="protein sequence ID" value="BCS97096.1"/>
    <property type="molecule type" value="Genomic_DNA"/>
</dbReference>
<dbReference type="InterPro" id="IPR028098">
    <property type="entry name" value="Glyco_trans_4-like_N"/>
</dbReference>
<dbReference type="InterPro" id="IPR001296">
    <property type="entry name" value="Glyco_trans_1"/>
</dbReference>
<dbReference type="Pfam" id="PF00534">
    <property type="entry name" value="Glycos_transf_1"/>
    <property type="match status" value="1"/>
</dbReference>
<name>A0ABN6F627_9BACT</name>
<evidence type="ECO:0000259" key="1">
    <source>
        <dbReference type="Pfam" id="PF00534"/>
    </source>
</evidence>
<dbReference type="Gene3D" id="3.40.50.2000">
    <property type="entry name" value="Glycogen Phosphorylase B"/>
    <property type="match status" value="2"/>
</dbReference>
<reference evidence="3 4" key="1">
    <citation type="submission" date="2021-02" db="EMBL/GenBank/DDBJ databases">
        <title>Complete genome of Desulfoluna sp. strain ASN36.</title>
        <authorList>
            <person name="Takahashi A."/>
            <person name="Kojima H."/>
            <person name="Fukui M."/>
        </authorList>
    </citation>
    <scope>NUCLEOTIDE SEQUENCE [LARGE SCALE GENOMIC DNA]</scope>
    <source>
        <strain evidence="3 4">ASN36</strain>
    </source>
</reference>
<gene>
    <name evidence="3" type="ORF">DSLASN_27280</name>
</gene>
<evidence type="ECO:0000313" key="3">
    <source>
        <dbReference type="EMBL" id="BCS97096.1"/>
    </source>
</evidence>